<comment type="caution">
    <text evidence="11">The sequence shown here is derived from an EMBL/GenBank/DDBJ whole genome shotgun (WGS) entry which is preliminary data.</text>
</comment>
<feature type="compositionally biased region" description="Acidic residues" evidence="9">
    <location>
        <begin position="482"/>
        <end position="492"/>
    </location>
</feature>
<dbReference type="SUPFAM" id="SSF51161">
    <property type="entry name" value="Trimeric LpxA-like enzymes"/>
    <property type="match status" value="1"/>
</dbReference>
<dbReference type="Pfam" id="PF25084">
    <property type="entry name" value="LbH_EIF2B"/>
    <property type="match status" value="1"/>
</dbReference>
<proteinExistence type="inferred from homology"/>
<dbReference type="FunFam" id="3.90.550.10:FF:000066">
    <property type="entry name" value="Translation initiation factor eIF-2B subunit epsilon"/>
    <property type="match status" value="1"/>
</dbReference>
<keyword evidence="4" id="KW-0396">Initiation factor</keyword>
<dbReference type="CDD" id="cd04197">
    <property type="entry name" value="eIF-2B_epsilon_N"/>
    <property type="match status" value="1"/>
</dbReference>
<dbReference type="SUPFAM" id="SSF48371">
    <property type="entry name" value="ARM repeat"/>
    <property type="match status" value="1"/>
</dbReference>
<dbReference type="GO" id="GO:0003743">
    <property type="term" value="F:translation initiation factor activity"/>
    <property type="evidence" value="ECO:0007669"/>
    <property type="project" value="UniProtKB-KW"/>
</dbReference>
<dbReference type="SUPFAM" id="SSF53448">
    <property type="entry name" value="Nucleotide-diphospho-sugar transferases"/>
    <property type="match status" value="1"/>
</dbReference>
<organism evidence="11 12">
    <name type="scientific">Larinioides sclopetarius</name>
    <dbReference type="NCBI Taxonomy" id="280406"/>
    <lineage>
        <taxon>Eukaryota</taxon>
        <taxon>Metazoa</taxon>
        <taxon>Ecdysozoa</taxon>
        <taxon>Arthropoda</taxon>
        <taxon>Chelicerata</taxon>
        <taxon>Arachnida</taxon>
        <taxon>Araneae</taxon>
        <taxon>Araneomorphae</taxon>
        <taxon>Entelegynae</taxon>
        <taxon>Araneoidea</taxon>
        <taxon>Araneidae</taxon>
        <taxon>Larinioides</taxon>
    </lineage>
</organism>
<dbReference type="AlphaFoldDB" id="A0AAV2B5B1"/>
<name>A0AAV2B5B1_9ARAC</name>
<evidence type="ECO:0000256" key="7">
    <source>
        <dbReference type="ARBA" id="ARBA00044345"/>
    </source>
</evidence>
<dbReference type="InterPro" id="IPR029044">
    <property type="entry name" value="Nucleotide-diphossugar_trans"/>
</dbReference>
<evidence type="ECO:0000259" key="10">
    <source>
        <dbReference type="PROSITE" id="PS51363"/>
    </source>
</evidence>
<evidence type="ECO:0000256" key="6">
    <source>
        <dbReference type="ARBA" id="ARBA00044144"/>
    </source>
</evidence>
<evidence type="ECO:0000256" key="5">
    <source>
        <dbReference type="ARBA" id="ARBA00022917"/>
    </source>
</evidence>
<comment type="similarity">
    <text evidence="2">Belongs to the eIF-2B gamma/epsilon subunits family.</text>
</comment>
<dbReference type="Gene3D" id="1.25.40.180">
    <property type="match status" value="1"/>
</dbReference>
<dbReference type="EMBL" id="CAXIEN010000267">
    <property type="protein sequence ID" value="CAL1290614.1"/>
    <property type="molecule type" value="Genomic_DNA"/>
</dbReference>
<keyword evidence="3" id="KW-0963">Cytoplasm</keyword>
<feature type="domain" description="W2" evidence="10">
    <location>
        <begin position="515"/>
        <end position="683"/>
    </location>
</feature>
<dbReference type="InterPro" id="IPR044123">
    <property type="entry name" value="W2_eIF2B_epsilon"/>
</dbReference>
<dbReference type="PANTHER" id="PTHR45887:SF1">
    <property type="entry name" value="TRANSLATION INITIATION FACTOR EIF-2B SUBUNIT EPSILON"/>
    <property type="match status" value="1"/>
</dbReference>
<evidence type="ECO:0000256" key="4">
    <source>
        <dbReference type="ARBA" id="ARBA00022540"/>
    </source>
</evidence>
<dbReference type="InterPro" id="IPR011004">
    <property type="entry name" value="Trimer_LpxA-like_sf"/>
</dbReference>
<accession>A0AAV2B5B1</accession>
<dbReference type="GO" id="GO:0005085">
    <property type="term" value="F:guanyl-nucleotide exchange factor activity"/>
    <property type="evidence" value="ECO:0007669"/>
    <property type="project" value="InterPro"/>
</dbReference>
<feature type="region of interest" description="Disordered" evidence="9">
    <location>
        <begin position="476"/>
        <end position="518"/>
    </location>
</feature>
<dbReference type="InterPro" id="IPR003307">
    <property type="entry name" value="W2_domain"/>
</dbReference>
<dbReference type="SMART" id="SM00515">
    <property type="entry name" value="eIF5C"/>
    <property type="match status" value="1"/>
</dbReference>
<dbReference type="GO" id="GO:0031369">
    <property type="term" value="F:translation initiation factor binding"/>
    <property type="evidence" value="ECO:0007669"/>
    <property type="project" value="InterPro"/>
</dbReference>
<sequence>MVSVKDDLKQQEISQAVIVADNFNRKFAPLTNSQPLFLLPVVNGTFMDYLLQSLEDAGIQETFIFCCLHNNLIRNYINSSHWSNKDAPMSVTVISDSGFLSMGDIMRALDAKALIRSDFILINGAIITTFPLNDILEEHRKCRQTDKNSAITLLYRKASPKHKTKCKEHLFLIAVESESNRIRYYQRINKAKTAHIPLEVFQENDEVTVHYNLLDSFISICSPCVPLLFSDNFDYQSMDDFVRGLLVNEELLGNSMYIHIAEAGYGANISNLYMYDVVSQDIMSRWAHPIVPDLMESHGCTFSHSEHNIYKQPGVEVGRNCQLKQNVVIGKGTTIGDNTFVENSVIGRNCDIGENAVIKGSYIWNDTSVGNGCNLNMCLLGEKVKLWKNVQINAGCILGSEVVIDENIVVPPLTRLQSEVFVDEDSFGEDDFDDDHKSDQDKTCDFNVVGKKGHGYVCKISVECDEEDEGVIEDVWGKATDESIEDDDEESESSSSEILSPGEAVSDESEGGGYDDETNQFYNEVLESLQRGIEEKVNSENTILEINASKHAYNITIKEVNTLLIKALLKLPLESGQVSTPQQYLSSIKPSLQFFHALVSKYIRSAESQLDCLTSIEDFMKSNEDIAPALIKVIHFWYDKELLKEPVIIKWFKDLSPESDKVRKQATTFITWLQTADEESSEDEVSSED</sequence>
<dbReference type="GO" id="GO:0005829">
    <property type="term" value="C:cytosol"/>
    <property type="evidence" value="ECO:0007669"/>
    <property type="project" value="UniProtKB-SubCell"/>
</dbReference>
<dbReference type="CDD" id="cd11558">
    <property type="entry name" value="W2_eIF2B_epsilon"/>
    <property type="match status" value="1"/>
</dbReference>
<evidence type="ECO:0000313" key="11">
    <source>
        <dbReference type="EMBL" id="CAL1290614.1"/>
    </source>
</evidence>
<dbReference type="GO" id="GO:0005851">
    <property type="term" value="C:eukaryotic translation initiation factor 2B complex"/>
    <property type="evidence" value="ECO:0007669"/>
    <property type="project" value="TreeGrafter"/>
</dbReference>
<dbReference type="PROSITE" id="PS51363">
    <property type="entry name" value="W2"/>
    <property type="match status" value="1"/>
</dbReference>
<dbReference type="InterPro" id="IPR051956">
    <property type="entry name" value="eIF2B_epsilon"/>
</dbReference>
<evidence type="ECO:0000256" key="3">
    <source>
        <dbReference type="ARBA" id="ARBA00022490"/>
    </source>
</evidence>
<evidence type="ECO:0000313" key="12">
    <source>
        <dbReference type="Proteomes" id="UP001497382"/>
    </source>
</evidence>
<dbReference type="Gene3D" id="3.90.550.10">
    <property type="entry name" value="Spore Coat Polysaccharide Biosynthesis Protein SpsA, Chain A"/>
    <property type="match status" value="1"/>
</dbReference>
<dbReference type="InterPro" id="IPR056764">
    <property type="entry name" value="LbH_EIF2B3/5"/>
</dbReference>
<dbReference type="Gene3D" id="2.160.10.10">
    <property type="entry name" value="Hexapeptide repeat proteins"/>
    <property type="match status" value="1"/>
</dbReference>
<protein>
    <recommendedName>
        <fullName evidence="6">Translation initiation factor eIF2B subunit epsilon</fullName>
    </recommendedName>
    <alternativeName>
        <fullName evidence="7">eIF2B GDP-GTP exchange factor subunit epsilon</fullName>
    </alternativeName>
</protein>
<dbReference type="Proteomes" id="UP001497382">
    <property type="component" value="Unassembled WGS sequence"/>
</dbReference>
<comment type="subunit">
    <text evidence="8">Component of the translation initiation factor 2B (eIF2B) complex which is a heterodecamer of two sets of five different subunits: alpha, beta, gamma, delta and epsilon. Subunits alpha, beta and delta comprise a regulatory subcomplex and subunits epsilon and gamma comprise a catalytic subcomplex. Within the complex, the hexameric regulatory complex resides at the center, with the two heterodimeric catalytic subcomplexes bound on opposite sides.</text>
</comment>
<keyword evidence="5" id="KW-0648">Protein biosynthesis</keyword>
<evidence type="ECO:0000256" key="8">
    <source>
        <dbReference type="ARBA" id="ARBA00046432"/>
    </source>
</evidence>
<evidence type="ECO:0000256" key="2">
    <source>
        <dbReference type="ARBA" id="ARBA00007878"/>
    </source>
</evidence>
<dbReference type="Pfam" id="PF02020">
    <property type="entry name" value="W2"/>
    <property type="match status" value="1"/>
</dbReference>
<dbReference type="PANTHER" id="PTHR45887">
    <property type="entry name" value="TRANSLATION INITIATION FACTOR EIF-2B SUBUNIT EPSILON"/>
    <property type="match status" value="1"/>
</dbReference>
<dbReference type="InterPro" id="IPR035543">
    <property type="entry name" value="eIF-2B_epsilon_N"/>
</dbReference>
<reference evidence="11 12" key="1">
    <citation type="submission" date="2024-04" db="EMBL/GenBank/DDBJ databases">
        <authorList>
            <person name="Rising A."/>
            <person name="Reimegard J."/>
            <person name="Sonavane S."/>
            <person name="Akerstrom W."/>
            <person name="Nylinder S."/>
            <person name="Hedman E."/>
            <person name="Kallberg Y."/>
        </authorList>
    </citation>
    <scope>NUCLEOTIDE SEQUENCE [LARGE SCALE GENOMIC DNA]</scope>
</reference>
<dbReference type="FunFam" id="1.25.40.180:FF:000022">
    <property type="entry name" value="Translation initiation factor eIF-2B epsilon subunit"/>
    <property type="match status" value="1"/>
</dbReference>
<feature type="compositionally biased region" description="Acidic residues" evidence="9">
    <location>
        <begin position="505"/>
        <end position="518"/>
    </location>
</feature>
<evidence type="ECO:0000256" key="9">
    <source>
        <dbReference type="SAM" id="MobiDB-lite"/>
    </source>
</evidence>
<evidence type="ECO:0000256" key="1">
    <source>
        <dbReference type="ARBA" id="ARBA00004514"/>
    </source>
</evidence>
<keyword evidence="12" id="KW-1185">Reference proteome</keyword>
<gene>
    <name evidence="11" type="ORF">LARSCL_LOCUS16589</name>
</gene>
<comment type="subcellular location">
    <subcellularLocation>
        <location evidence="1">Cytoplasm</location>
        <location evidence="1">Cytosol</location>
    </subcellularLocation>
</comment>
<dbReference type="InterPro" id="IPR016024">
    <property type="entry name" value="ARM-type_fold"/>
</dbReference>